<proteinExistence type="predicted"/>
<dbReference type="VEuPathDB" id="FungiDB:FMAN_16112"/>
<feature type="compositionally biased region" description="Basic and acidic residues" evidence="1">
    <location>
        <begin position="172"/>
        <end position="189"/>
    </location>
</feature>
<reference evidence="3" key="1">
    <citation type="journal article" date="2016" name="Genome Biol. Evol.">
        <title>Comparative 'omics' of the Fusarium fujikuroi species complex highlights differences in genetic potential and metabolite synthesis.</title>
        <authorList>
            <person name="Niehaus E.-M."/>
            <person name="Muensterkoetter M."/>
            <person name="Proctor R.H."/>
            <person name="Brown D.W."/>
            <person name="Sharon A."/>
            <person name="Idan Y."/>
            <person name="Oren-Young L."/>
            <person name="Sieber C.M."/>
            <person name="Novak O."/>
            <person name="Pencik A."/>
            <person name="Tarkowska D."/>
            <person name="Hromadova K."/>
            <person name="Freeman S."/>
            <person name="Maymon M."/>
            <person name="Elazar M."/>
            <person name="Youssef S.A."/>
            <person name="El-Shabrawy E.S.M."/>
            <person name="Shalaby A.B.A."/>
            <person name="Houterman P."/>
            <person name="Brock N.L."/>
            <person name="Burkhardt I."/>
            <person name="Tsavkelova E.A."/>
            <person name="Dickschat J.S."/>
            <person name="Galuszka P."/>
            <person name="Gueldener U."/>
            <person name="Tudzynski B."/>
        </authorList>
    </citation>
    <scope>NUCLEOTIDE SEQUENCE [LARGE SCALE GENOMIC DNA]</scope>
    <source>
        <strain evidence="3">MRC7560</strain>
    </source>
</reference>
<dbReference type="EMBL" id="FCQH01000005">
    <property type="protein sequence ID" value="CVK92510.1"/>
    <property type="molecule type" value="Genomic_DNA"/>
</dbReference>
<evidence type="ECO:0000256" key="1">
    <source>
        <dbReference type="SAM" id="MobiDB-lite"/>
    </source>
</evidence>
<accession>A0A1L7T173</accession>
<dbReference type="RefSeq" id="XP_041681628.1">
    <property type="nucleotide sequence ID" value="XM_041831023.1"/>
</dbReference>
<feature type="compositionally biased region" description="Basic and acidic residues" evidence="1">
    <location>
        <begin position="109"/>
        <end position="119"/>
    </location>
</feature>
<gene>
    <name evidence="2" type="ORF">FMAN_16112</name>
</gene>
<evidence type="ECO:0000313" key="2">
    <source>
        <dbReference type="EMBL" id="CVK92510.1"/>
    </source>
</evidence>
<protein>
    <submittedName>
        <fullName evidence="2">Uncharacterized protein</fullName>
    </submittedName>
</protein>
<dbReference type="GeneID" id="65094904"/>
<dbReference type="AlphaFoldDB" id="A0A1L7T173"/>
<name>A0A1L7T173_FUSMA</name>
<feature type="compositionally biased region" description="Polar residues" evidence="1">
    <location>
        <begin position="161"/>
        <end position="171"/>
    </location>
</feature>
<keyword evidence="3" id="KW-1185">Reference proteome</keyword>
<organism evidence="2 3">
    <name type="scientific">Fusarium mangiferae</name>
    <name type="common">Mango malformation disease fungus</name>
    <dbReference type="NCBI Taxonomy" id="192010"/>
    <lineage>
        <taxon>Eukaryota</taxon>
        <taxon>Fungi</taxon>
        <taxon>Dikarya</taxon>
        <taxon>Ascomycota</taxon>
        <taxon>Pezizomycotina</taxon>
        <taxon>Sordariomycetes</taxon>
        <taxon>Hypocreomycetidae</taxon>
        <taxon>Hypocreales</taxon>
        <taxon>Nectriaceae</taxon>
        <taxon>Fusarium</taxon>
        <taxon>Fusarium fujikuroi species complex</taxon>
    </lineage>
</organism>
<dbReference type="Proteomes" id="UP000184255">
    <property type="component" value="Unassembled WGS sequence"/>
</dbReference>
<evidence type="ECO:0000313" key="3">
    <source>
        <dbReference type="Proteomes" id="UP000184255"/>
    </source>
</evidence>
<feature type="region of interest" description="Disordered" evidence="1">
    <location>
        <begin position="109"/>
        <end position="204"/>
    </location>
</feature>
<feature type="compositionally biased region" description="Acidic residues" evidence="1">
    <location>
        <begin position="148"/>
        <end position="157"/>
    </location>
</feature>
<sequence length="283" mass="31883">MGYKNHPAYQAYLNGGVRPDPRLLPRVQQNTDGQYFINPGERYCRWVEPDGMICSQDKLFLSPSNLRNHYFRVHEKVLEKRQDGRNKGMTEDDLVRWYSALTANIAHDWSPRKAKERGKSPPPQPKPSLLSLMGGEPTPLYGPGSDPVPEEDSDDGPPNDSPTALRSQRANHSSEAREPTEGDDSHIVPESDSPGPSNRSKRPAHILPHMHTQKSASYKLPTVMSSQNIVSSPSGIPFSLAIEFWSMLPHQSRLLLISSTTDGIITYIRKQNLYTLKTFLEHY</sequence>
<comment type="caution">
    <text evidence="2">The sequence shown here is derived from an EMBL/GenBank/DDBJ whole genome shotgun (WGS) entry which is preliminary data.</text>
</comment>